<keyword evidence="1" id="KW-0472">Membrane</keyword>
<protein>
    <recommendedName>
        <fullName evidence="4">Taste receptor type 2</fullName>
    </recommendedName>
</protein>
<name>A0ABP1CSP7_9APHY</name>
<evidence type="ECO:0000256" key="1">
    <source>
        <dbReference type="SAM" id="Phobius"/>
    </source>
</evidence>
<keyword evidence="3" id="KW-1185">Reference proteome</keyword>
<feature type="transmembrane region" description="Helical" evidence="1">
    <location>
        <begin position="145"/>
        <end position="168"/>
    </location>
</feature>
<feature type="transmembrane region" description="Helical" evidence="1">
    <location>
        <begin position="329"/>
        <end position="353"/>
    </location>
</feature>
<keyword evidence="1" id="KW-1133">Transmembrane helix</keyword>
<evidence type="ECO:0000313" key="3">
    <source>
        <dbReference type="Proteomes" id="UP001497453"/>
    </source>
</evidence>
<proteinExistence type="predicted"/>
<dbReference type="Proteomes" id="UP001497453">
    <property type="component" value="Chromosome 1"/>
</dbReference>
<evidence type="ECO:0000313" key="2">
    <source>
        <dbReference type="EMBL" id="CAL1697122.1"/>
    </source>
</evidence>
<feature type="transmembrane region" description="Helical" evidence="1">
    <location>
        <begin position="213"/>
        <end position="233"/>
    </location>
</feature>
<keyword evidence="1" id="KW-0812">Transmembrane</keyword>
<dbReference type="EMBL" id="OZ037944">
    <property type="protein sequence ID" value="CAL1697122.1"/>
    <property type="molecule type" value="Genomic_DNA"/>
</dbReference>
<gene>
    <name evidence="2" type="ORF">GFSPODELE1_LOCUS1495</name>
</gene>
<organism evidence="2 3">
    <name type="scientific">Somion occarium</name>
    <dbReference type="NCBI Taxonomy" id="3059160"/>
    <lineage>
        <taxon>Eukaryota</taxon>
        <taxon>Fungi</taxon>
        <taxon>Dikarya</taxon>
        <taxon>Basidiomycota</taxon>
        <taxon>Agaricomycotina</taxon>
        <taxon>Agaricomycetes</taxon>
        <taxon>Polyporales</taxon>
        <taxon>Cerrenaceae</taxon>
        <taxon>Somion</taxon>
    </lineage>
</organism>
<feature type="transmembrane region" description="Helical" evidence="1">
    <location>
        <begin position="121"/>
        <end position="139"/>
    </location>
</feature>
<sequence length="364" mass="40674">MSPTLSGSDLLALAIFLAYFTTIIILIGIILYSLPLHTNTGAFDFRPYVFGSLAFASFTHTWFYMFRFLSWSFHDFESHSRSVEASATMRLIAWLKNTELFEQAWAAVCSRPLNWWWSEQLCLFTVGAWTIFLVLRGRLHSIKHVWAYMLVGQLVAISVATNLFFLAVSLSGKGHAVSESRSALTRAPFILTFCVVVSMTTVALSPFTSERTFLPNLLTMHTLIFLPLFPWFLRSKSSKTLMSSRVLYSVITAVSFMLRLKTTAVAFRSLPAEMQSFTGFLTAIGATLYSHPAQSSIGWDVVWTSISFLTWIALDHTVTPPPSPHLKPFLLPLFTSLTVALSAGVSAPFVLLASTPREAPQKKE</sequence>
<reference evidence="3" key="1">
    <citation type="submission" date="2024-04" db="EMBL/GenBank/DDBJ databases">
        <authorList>
            <person name="Shaw F."/>
            <person name="Minotto A."/>
        </authorList>
    </citation>
    <scope>NUCLEOTIDE SEQUENCE [LARGE SCALE GENOMIC DNA]</scope>
</reference>
<feature type="transmembrane region" description="Helical" evidence="1">
    <location>
        <begin position="45"/>
        <end position="66"/>
    </location>
</feature>
<feature type="transmembrane region" description="Helical" evidence="1">
    <location>
        <begin position="189"/>
        <end position="207"/>
    </location>
</feature>
<accession>A0ABP1CSP7</accession>
<feature type="transmembrane region" description="Helical" evidence="1">
    <location>
        <begin position="12"/>
        <end position="33"/>
    </location>
</feature>
<evidence type="ECO:0008006" key="4">
    <source>
        <dbReference type="Google" id="ProtNLM"/>
    </source>
</evidence>